<dbReference type="Proteomes" id="UP001596445">
    <property type="component" value="Unassembled WGS sequence"/>
</dbReference>
<evidence type="ECO:0000256" key="1">
    <source>
        <dbReference type="SAM" id="MobiDB-lite"/>
    </source>
</evidence>
<feature type="compositionally biased region" description="Basic and acidic residues" evidence="1">
    <location>
        <begin position="28"/>
        <end position="44"/>
    </location>
</feature>
<evidence type="ECO:0000313" key="3">
    <source>
        <dbReference type="Proteomes" id="UP001596445"/>
    </source>
</evidence>
<gene>
    <name evidence="2" type="ORF">ACFQQG_11440</name>
</gene>
<dbReference type="AlphaFoldDB" id="A0ABD5W389"/>
<dbReference type="EMBL" id="JBHSZI010000001">
    <property type="protein sequence ID" value="MFC7058676.1"/>
    <property type="molecule type" value="Genomic_DNA"/>
</dbReference>
<name>A0ABD5W389_9EURY</name>
<evidence type="ECO:0000313" key="2">
    <source>
        <dbReference type="EMBL" id="MFC7058676.1"/>
    </source>
</evidence>
<protein>
    <submittedName>
        <fullName evidence="2">Uncharacterized protein</fullName>
    </submittedName>
</protein>
<proteinExistence type="predicted"/>
<organism evidence="2 3">
    <name type="scientific">Halovenus salina</name>
    <dbReference type="NCBI Taxonomy" id="1510225"/>
    <lineage>
        <taxon>Archaea</taxon>
        <taxon>Methanobacteriati</taxon>
        <taxon>Methanobacteriota</taxon>
        <taxon>Stenosarchaea group</taxon>
        <taxon>Halobacteria</taxon>
        <taxon>Halobacteriales</taxon>
        <taxon>Haloarculaceae</taxon>
        <taxon>Halovenus</taxon>
    </lineage>
</organism>
<comment type="caution">
    <text evidence="2">The sequence shown here is derived from an EMBL/GenBank/DDBJ whole genome shotgun (WGS) entry which is preliminary data.</text>
</comment>
<feature type="region of interest" description="Disordered" evidence="1">
    <location>
        <begin position="1"/>
        <end position="44"/>
    </location>
</feature>
<sequence>MSETERYRTGLVGSPRAKATVSPGAPLDDSRHDDHDHPRLGIVT</sequence>
<reference evidence="2 3" key="1">
    <citation type="journal article" date="2019" name="Int. J. Syst. Evol. Microbiol.">
        <title>The Global Catalogue of Microorganisms (GCM) 10K type strain sequencing project: providing services to taxonomists for standard genome sequencing and annotation.</title>
        <authorList>
            <consortium name="The Broad Institute Genomics Platform"/>
            <consortium name="The Broad Institute Genome Sequencing Center for Infectious Disease"/>
            <person name="Wu L."/>
            <person name="Ma J."/>
        </authorList>
    </citation>
    <scope>NUCLEOTIDE SEQUENCE [LARGE SCALE GENOMIC DNA]</scope>
    <source>
        <strain evidence="2 3">JCM 30072</strain>
    </source>
</reference>
<keyword evidence="3" id="KW-1185">Reference proteome</keyword>
<accession>A0ABD5W389</accession>
<dbReference type="RefSeq" id="WP_382185595.1">
    <property type="nucleotide sequence ID" value="NZ_JBHSZI010000001.1"/>
</dbReference>